<organism evidence="1">
    <name type="scientific">viral metagenome</name>
    <dbReference type="NCBI Taxonomy" id="1070528"/>
    <lineage>
        <taxon>unclassified sequences</taxon>
        <taxon>metagenomes</taxon>
        <taxon>organismal metagenomes</taxon>
    </lineage>
</organism>
<name>A0A6M3K0A9_9ZZZZ</name>
<dbReference type="EMBL" id="MT142093">
    <property type="protein sequence ID" value="QJA74367.1"/>
    <property type="molecule type" value="Genomic_DNA"/>
</dbReference>
<evidence type="ECO:0000313" key="1">
    <source>
        <dbReference type="EMBL" id="QJA74367.1"/>
    </source>
</evidence>
<evidence type="ECO:0000313" key="2">
    <source>
        <dbReference type="EMBL" id="QJA88875.1"/>
    </source>
</evidence>
<accession>A0A6M3K0A9</accession>
<proteinExistence type="predicted"/>
<protein>
    <submittedName>
        <fullName evidence="1">Uncharacterized protein</fullName>
    </submittedName>
</protein>
<dbReference type="EMBL" id="MT142809">
    <property type="protein sequence ID" value="QJA88875.1"/>
    <property type="molecule type" value="Genomic_DNA"/>
</dbReference>
<gene>
    <name evidence="1" type="ORF">MM415A02030_0012</name>
    <name evidence="2" type="ORF">MM415B02664_0012</name>
</gene>
<dbReference type="AlphaFoldDB" id="A0A6M3K0A9"/>
<reference evidence="1" key="1">
    <citation type="submission" date="2020-03" db="EMBL/GenBank/DDBJ databases">
        <title>The deep terrestrial virosphere.</title>
        <authorList>
            <person name="Holmfeldt K."/>
            <person name="Nilsson E."/>
            <person name="Simone D."/>
            <person name="Lopez-Fernandez M."/>
            <person name="Wu X."/>
            <person name="de Brujin I."/>
            <person name="Lundin D."/>
            <person name="Andersson A."/>
            <person name="Bertilsson S."/>
            <person name="Dopson M."/>
        </authorList>
    </citation>
    <scope>NUCLEOTIDE SEQUENCE</scope>
    <source>
        <strain evidence="1">MM415A02030</strain>
        <strain evidence="2">MM415B02664</strain>
    </source>
</reference>
<sequence length="75" mass="8641">MRNIGLRGDEMEELVTSEWATAQARQSWNDGIHDAKLSVYNYLTGLCTHTTNPKQCRLVCRACIHELVDKLHERI</sequence>